<protein>
    <submittedName>
        <fullName evidence="3">PRD domain-containing protein</fullName>
    </submittedName>
</protein>
<dbReference type="InterPro" id="IPR036634">
    <property type="entry name" value="PRD_sf"/>
</dbReference>
<dbReference type="Pfam" id="PF03123">
    <property type="entry name" value="CAT_RBD"/>
    <property type="match status" value="1"/>
</dbReference>
<dbReference type="Pfam" id="PF00874">
    <property type="entry name" value="PRD"/>
    <property type="match status" value="2"/>
</dbReference>
<evidence type="ECO:0000256" key="1">
    <source>
        <dbReference type="ARBA" id="ARBA00022737"/>
    </source>
</evidence>
<proteinExistence type="predicted"/>
<dbReference type="EMBL" id="JAFREM010000013">
    <property type="protein sequence ID" value="MBO1306253.1"/>
    <property type="molecule type" value="Genomic_DNA"/>
</dbReference>
<evidence type="ECO:0000313" key="3">
    <source>
        <dbReference type="EMBL" id="MBO1306253.1"/>
    </source>
</evidence>
<reference evidence="3 4" key="1">
    <citation type="submission" date="2021-03" db="EMBL/GenBank/DDBJ databases">
        <title>Enterococcal diversity collection.</title>
        <authorList>
            <person name="Gilmore M.S."/>
            <person name="Schwartzman J."/>
            <person name="Van Tyne D."/>
            <person name="Martin M."/>
            <person name="Earl A.M."/>
            <person name="Manson A.L."/>
            <person name="Straub T."/>
            <person name="Salamzade R."/>
            <person name="Saavedra J."/>
            <person name="Lebreton F."/>
            <person name="Prichula J."/>
            <person name="Schaufler K."/>
            <person name="Gaca A."/>
            <person name="Sgardioli B."/>
            <person name="Wagenaar J."/>
            <person name="Strong T."/>
        </authorList>
    </citation>
    <scope>NUCLEOTIDE SEQUENCE [LARGE SCALE GENOMIC DNA]</scope>
    <source>
        <strain evidence="3 4">669A</strain>
    </source>
</reference>
<name>A0ABS3L9E8_9ENTE</name>
<comment type="caution">
    <text evidence="3">The sequence shown here is derived from an EMBL/GenBank/DDBJ whole genome shotgun (WGS) entry which is preliminary data.</text>
</comment>
<keyword evidence="1" id="KW-0677">Repeat</keyword>
<dbReference type="InterPro" id="IPR050661">
    <property type="entry name" value="BglG_antiterminators"/>
</dbReference>
<keyword evidence="4" id="KW-1185">Reference proteome</keyword>
<dbReference type="RefSeq" id="WP_207673182.1">
    <property type="nucleotide sequence ID" value="NZ_JAFREM010000013.1"/>
</dbReference>
<evidence type="ECO:0000259" key="2">
    <source>
        <dbReference type="PROSITE" id="PS51372"/>
    </source>
</evidence>
<accession>A0ABS3L9E8</accession>
<dbReference type="PANTHER" id="PTHR30185">
    <property type="entry name" value="CRYPTIC BETA-GLUCOSIDE BGL OPERON ANTITERMINATOR"/>
    <property type="match status" value="1"/>
</dbReference>
<dbReference type="Proteomes" id="UP000664601">
    <property type="component" value="Unassembled WGS sequence"/>
</dbReference>
<organism evidence="3 4">
    <name type="scientific">Candidatus Enterococcus moelleringii</name>
    <dbReference type="NCBI Taxonomy" id="2815325"/>
    <lineage>
        <taxon>Bacteria</taxon>
        <taxon>Bacillati</taxon>
        <taxon>Bacillota</taxon>
        <taxon>Bacilli</taxon>
        <taxon>Lactobacillales</taxon>
        <taxon>Enterococcaceae</taxon>
        <taxon>Enterococcus</taxon>
    </lineage>
</organism>
<dbReference type="SMART" id="SM01061">
    <property type="entry name" value="CAT_RBD"/>
    <property type="match status" value="1"/>
</dbReference>
<dbReference type="PANTHER" id="PTHR30185:SF15">
    <property type="entry name" value="CRYPTIC BETA-GLUCOSIDE BGL OPERON ANTITERMINATOR"/>
    <property type="match status" value="1"/>
</dbReference>
<dbReference type="InterPro" id="IPR004341">
    <property type="entry name" value="CAT_RNA-bd_dom"/>
</dbReference>
<dbReference type="Gene3D" id="1.10.1790.10">
    <property type="entry name" value="PRD domain"/>
    <property type="match status" value="2"/>
</dbReference>
<feature type="domain" description="PRD" evidence="2">
    <location>
        <begin position="61"/>
        <end position="166"/>
    </location>
</feature>
<dbReference type="SUPFAM" id="SSF63520">
    <property type="entry name" value="PTS-regulatory domain, PRD"/>
    <property type="match status" value="2"/>
</dbReference>
<dbReference type="Gene3D" id="2.30.24.10">
    <property type="entry name" value="CAT RNA-binding domain"/>
    <property type="match status" value="1"/>
</dbReference>
<dbReference type="InterPro" id="IPR011608">
    <property type="entry name" value="PRD"/>
</dbReference>
<gene>
    <name evidence="3" type="ORF">JZO70_08785</name>
</gene>
<evidence type="ECO:0000313" key="4">
    <source>
        <dbReference type="Proteomes" id="UP000664601"/>
    </source>
</evidence>
<dbReference type="SUPFAM" id="SSF50151">
    <property type="entry name" value="SacY-like RNA-binding domain"/>
    <property type="match status" value="1"/>
</dbReference>
<dbReference type="InterPro" id="IPR036650">
    <property type="entry name" value="CAT_RNA-bd_dom_sf"/>
</dbReference>
<feature type="domain" description="PRD" evidence="2">
    <location>
        <begin position="167"/>
        <end position="275"/>
    </location>
</feature>
<dbReference type="PROSITE" id="PS51372">
    <property type="entry name" value="PRD_2"/>
    <property type="match status" value="2"/>
</dbReference>
<sequence length="275" mass="31525">MQVVKQINNNAALAIDSHGNEIVILGTGVGFHKMPYELTDLSKIERTFYDVDNQYVDMITAVSQPIILASADIIEQAEINLDCEFNPNLTFTLADHISFAIERMRKGIDITVPLAYDVRHLYPEEYELGILALDIIQDYTTLRLPDSEKVNIALHLITGQLETGDMHSAMLTMKIIAEIKELIEEELTIQIDEDSAQYSRLVTHLRYLIHRLQNGKPADEANSIMLQSMKAEYPEVYICARKVADYFNETQKWDCGEEELLYLMLHINRMKQKSE</sequence>